<feature type="transmembrane region" description="Helical" evidence="1">
    <location>
        <begin position="12"/>
        <end position="31"/>
    </location>
</feature>
<keyword evidence="1" id="KW-0472">Membrane</keyword>
<dbReference type="AlphaFoldDB" id="A0A1F8BAR7"/>
<comment type="caution">
    <text evidence="2">The sequence shown here is derived from an EMBL/GenBank/DDBJ whole genome shotgun (WGS) entry which is preliminary data.</text>
</comment>
<keyword evidence="1" id="KW-0812">Transmembrane</keyword>
<accession>A0A1F8BAR7</accession>
<dbReference type="EMBL" id="MGHE01000051">
    <property type="protein sequence ID" value="OGM61126.1"/>
    <property type="molecule type" value="Genomic_DNA"/>
</dbReference>
<evidence type="ECO:0000313" key="2">
    <source>
        <dbReference type="EMBL" id="OGM61126.1"/>
    </source>
</evidence>
<name>A0A1F8BAR7_9BACT</name>
<protein>
    <submittedName>
        <fullName evidence="2">Uncharacterized protein</fullName>
    </submittedName>
</protein>
<evidence type="ECO:0000256" key="1">
    <source>
        <dbReference type="SAM" id="Phobius"/>
    </source>
</evidence>
<sequence>MINNSKGLAHLSLILIIVIVGIGAIGYYVWIGYFSRNSLRKICISSGGSWLIKYRECESFATNKGIDQEKCEASGGIFYDCRSPCRHDPEYPNVICPANCMKICQF</sequence>
<keyword evidence="1" id="KW-1133">Transmembrane helix</keyword>
<reference evidence="2 3" key="1">
    <citation type="journal article" date="2016" name="Nat. Commun.">
        <title>Thousands of microbial genomes shed light on interconnected biogeochemical processes in an aquifer system.</title>
        <authorList>
            <person name="Anantharaman K."/>
            <person name="Brown C.T."/>
            <person name="Hug L.A."/>
            <person name="Sharon I."/>
            <person name="Castelle C.J."/>
            <person name="Probst A.J."/>
            <person name="Thomas B.C."/>
            <person name="Singh A."/>
            <person name="Wilkins M.J."/>
            <person name="Karaoz U."/>
            <person name="Brodie E.L."/>
            <person name="Williams K.H."/>
            <person name="Hubbard S.S."/>
            <person name="Banfield J.F."/>
        </authorList>
    </citation>
    <scope>NUCLEOTIDE SEQUENCE [LARGE SCALE GENOMIC DNA]</scope>
</reference>
<proteinExistence type="predicted"/>
<evidence type="ECO:0000313" key="3">
    <source>
        <dbReference type="Proteomes" id="UP000177060"/>
    </source>
</evidence>
<dbReference type="Proteomes" id="UP000177060">
    <property type="component" value="Unassembled WGS sequence"/>
</dbReference>
<gene>
    <name evidence="2" type="ORF">A3A52_04010</name>
</gene>
<organism evidence="2 3">
    <name type="scientific">Candidatus Woesebacteria bacterium RIFCSPLOWO2_01_FULL_39_14</name>
    <dbReference type="NCBI Taxonomy" id="1802518"/>
    <lineage>
        <taxon>Bacteria</taxon>
        <taxon>Candidatus Woeseibacteriota</taxon>
    </lineage>
</organism>